<feature type="transmembrane region" description="Helical" evidence="1">
    <location>
        <begin position="62"/>
        <end position="81"/>
    </location>
</feature>
<organism evidence="2 3">
    <name type="scientific">Lottia gigantea</name>
    <name type="common">Giant owl limpet</name>
    <dbReference type="NCBI Taxonomy" id="225164"/>
    <lineage>
        <taxon>Eukaryota</taxon>
        <taxon>Metazoa</taxon>
        <taxon>Spiralia</taxon>
        <taxon>Lophotrochozoa</taxon>
        <taxon>Mollusca</taxon>
        <taxon>Gastropoda</taxon>
        <taxon>Patellogastropoda</taxon>
        <taxon>Lottioidea</taxon>
        <taxon>Lottiidae</taxon>
        <taxon>Lottia</taxon>
    </lineage>
</organism>
<feature type="transmembrane region" description="Helical" evidence="1">
    <location>
        <begin position="128"/>
        <end position="144"/>
    </location>
</feature>
<feature type="non-terminal residue" evidence="2">
    <location>
        <position position="1"/>
    </location>
</feature>
<dbReference type="CTD" id="20253059"/>
<dbReference type="Proteomes" id="UP000030746">
    <property type="component" value="Unassembled WGS sequence"/>
</dbReference>
<evidence type="ECO:0008006" key="4">
    <source>
        <dbReference type="Google" id="ProtNLM"/>
    </source>
</evidence>
<dbReference type="RefSeq" id="XP_009058801.1">
    <property type="nucleotide sequence ID" value="XM_009060553.1"/>
</dbReference>
<dbReference type="HOGENOM" id="CLU_032511_0_1_1"/>
<dbReference type="OMA" id="HVVSYTN"/>
<feature type="non-terminal residue" evidence="2">
    <location>
        <position position="292"/>
    </location>
</feature>
<dbReference type="InterPro" id="IPR019169">
    <property type="entry name" value="Transmembrane_26"/>
</dbReference>
<name>V4BNN2_LOTGI</name>
<sequence>LIGIIKAIISRCLFAGHGFICIWRVTVIKKNPIWWSLTGTLPLLFLEALFTLKIKKGGEWKWVCPSVFLYLATAIPAIWFLELDLLHQRIELVSGRQLITRLPPNQIPGWNGEINLPINLIPDDWCKILEQMLLLVLIVGRWLLPKGEISREQLSQLLLVYIGMAADIIELFEAFKEREVKTNKILTIIILSLWTASLLQFTFVLTATKSKRMRPVLFHEGSTASTISVGGKSCCPTEVISIMISVMLQDGPFLVLRMLLIFRYNVISYTNLFFTSKNSLVLILQFYRLFVL</sequence>
<evidence type="ECO:0000313" key="3">
    <source>
        <dbReference type="Proteomes" id="UP000030746"/>
    </source>
</evidence>
<gene>
    <name evidence="2" type="ORF">LOTGIDRAFT_95581</name>
</gene>
<reference evidence="2 3" key="1">
    <citation type="journal article" date="2013" name="Nature">
        <title>Insights into bilaterian evolution from three spiralian genomes.</title>
        <authorList>
            <person name="Simakov O."/>
            <person name="Marletaz F."/>
            <person name="Cho S.J."/>
            <person name="Edsinger-Gonzales E."/>
            <person name="Havlak P."/>
            <person name="Hellsten U."/>
            <person name="Kuo D.H."/>
            <person name="Larsson T."/>
            <person name="Lv J."/>
            <person name="Arendt D."/>
            <person name="Savage R."/>
            <person name="Osoegawa K."/>
            <person name="de Jong P."/>
            <person name="Grimwood J."/>
            <person name="Chapman J.A."/>
            <person name="Shapiro H."/>
            <person name="Aerts A."/>
            <person name="Otillar R.P."/>
            <person name="Terry A.Y."/>
            <person name="Boore J.L."/>
            <person name="Grigoriev I.V."/>
            <person name="Lindberg D.R."/>
            <person name="Seaver E.C."/>
            <person name="Weisblat D.A."/>
            <person name="Putnam N.H."/>
            <person name="Rokhsar D.S."/>
        </authorList>
    </citation>
    <scope>NUCLEOTIDE SEQUENCE [LARGE SCALE GENOMIC DNA]</scope>
</reference>
<evidence type="ECO:0000256" key="1">
    <source>
        <dbReference type="SAM" id="Phobius"/>
    </source>
</evidence>
<keyword evidence="1" id="KW-0812">Transmembrane</keyword>
<feature type="transmembrane region" description="Helical" evidence="1">
    <location>
        <begin position="156"/>
        <end position="173"/>
    </location>
</feature>
<protein>
    <recommendedName>
        <fullName evidence="4">Transmembrane protein 26</fullName>
    </recommendedName>
</protein>
<dbReference type="PANTHER" id="PTHR22168">
    <property type="entry name" value="TMEM26 PROTEIN"/>
    <property type="match status" value="1"/>
</dbReference>
<dbReference type="EMBL" id="KB202408">
    <property type="protein sequence ID" value="ESO90479.1"/>
    <property type="molecule type" value="Genomic_DNA"/>
</dbReference>
<accession>V4BNN2</accession>
<feature type="transmembrane region" description="Helical" evidence="1">
    <location>
        <begin position="32"/>
        <end position="50"/>
    </location>
</feature>
<feature type="transmembrane region" description="Helical" evidence="1">
    <location>
        <begin position="7"/>
        <end position="26"/>
    </location>
</feature>
<dbReference type="AlphaFoldDB" id="V4BNN2"/>
<dbReference type="KEGG" id="lgi:LOTGIDRAFT_95581"/>
<dbReference type="Pfam" id="PF09772">
    <property type="entry name" value="Tmem26"/>
    <property type="match status" value="1"/>
</dbReference>
<keyword evidence="3" id="KW-1185">Reference proteome</keyword>
<proteinExistence type="predicted"/>
<evidence type="ECO:0000313" key="2">
    <source>
        <dbReference type="EMBL" id="ESO90479.1"/>
    </source>
</evidence>
<keyword evidence="1" id="KW-0472">Membrane</keyword>
<keyword evidence="1" id="KW-1133">Transmembrane helix</keyword>
<dbReference type="PANTHER" id="PTHR22168:SF8">
    <property type="entry name" value="TRANSMEMBRANE PROTEIN 26"/>
    <property type="match status" value="1"/>
</dbReference>
<dbReference type="GeneID" id="20253059"/>
<dbReference type="OrthoDB" id="10042902at2759"/>
<feature type="transmembrane region" description="Helical" evidence="1">
    <location>
        <begin position="185"/>
        <end position="205"/>
    </location>
</feature>